<dbReference type="InterPro" id="IPR050698">
    <property type="entry name" value="MBL"/>
</dbReference>
<dbReference type="RefSeq" id="WP_009616845.1">
    <property type="nucleotide sequence ID" value="NZ_CP015878.1"/>
</dbReference>
<dbReference type="Gene3D" id="3.40.50.10890">
    <property type="match status" value="1"/>
</dbReference>
<dbReference type="Pfam" id="PF07521">
    <property type="entry name" value="RMMBL"/>
    <property type="match status" value="1"/>
</dbReference>
<evidence type="ECO:0000259" key="2">
    <source>
        <dbReference type="SMART" id="SM00849"/>
    </source>
</evidence>
<dbReference type="Pfam" id="PF10996">
    <property type="entry name" value="Beta-Casp"/>
    <property type="match status" value="1"/>
</dbReference>
<evidence type="ECO:0000259" key="3">
    <source>
        <dbReference type="SMART" id="SM01027"/>
    </source>
</evidence>
<dbReference type="SMART" id="SM00849">
    <property type="entry name" value="Lactamase_B"/>
    <property type="match status" value="1"/>
</dbReference>
<keyword evidence="1 4" id="KW-0378">Hydrolase</keyword>
<dbReference type="EMBL" id="CP015878">
    <property type="protein sequence ID" value="ANI16742.1"/>
    <property type="molecule type" value="Genomic_DNA"/>
</dbReference>
<dbReference type="InterPro" id="IPR036866">
    <property type="entry name" value="RibonucZ/Hydroxyglut_hydro"/>
</dbReference>
<dbReference type="PANTHER" id="PTHR11203">
    <property type="entry name" value="CLEAVAGE AND POLYADENYLATION SPECIFICITY FACTOR FAMILY MEMBER"/>
    <property type="match status" value="1"/>
</dbReference>
<dbReference type="InterPro" id="IPR001279">
    <property type="entry name" value="Metallo-B-lactamas"/>
</dbReference>
<feature type="domain" description="Beta-Casp" evidence="3">
    <location>
        <begin position="261"/>
        <end position="389"/>
    </location>
</feature>
<accession>A0A1A9KGT8</accession>
<dbReference type="AlphaFoldDB" id="A0A1A9KGT8"/>
<sequence length="473" mass="52615">MALLTFIGAAQEVTGSCYLLETRDGARVLLECGMRQGRSNGKSTRDNEAGNRTPFPFDPKSLNAVVISHAHIDHSGLLPRLAKEGYKGPIYATESCCELLELMLMDSANIQEKDAEWESKWRARLNKPPVTPIYTVEDTEKALKLRRSVSYGSTVEVAPGIRVTFHNAGHILGSAIVEIEIHEQGLTRRLVFSGDLGNTCSPLMRTPTPLSRADVVLLESTYGDRDHRDNNETLLELADILEQAQKDGGNVLIPAFAVGRTQDLLFYLGRFYQEGRLPQQMVFLDSPMAARANDIYLRHSGEFSDSDREYIRGTGTVKLSEWLPLLRTTQTPEDSMAINRIKSGAIIIAGSGMCTGGRIVHHFKHNLWRQECHIVFPGFQAKGTLGRAIVDGAESVRVLRQRIAVRAKVHTLGGFSAHAGQSQLIQWVGHFENKPELYLIHGEREKMDALQAALLERLDWKANIPEQGDRIAI</sequence>
<gene>
    <name evidence="4" type="ORF">A9C11_23465</name>
</gene>
<proteinExistence type="predicted"/>
<dbReference type="SUPFAM" id="SSF56281">
    <property type="entry name" value="Metallo-hydrolase/oxidoreductase"/>
    <property type="match status" value="1"/>
</dbReference>
<evidence type="ECO:0000313" key="5">
    <source>
        <dbReference type="Proteomes" id="UP000077748"/>
    </source>
</evidence>
<dbReference type="InterPro" id="IPR022712">
    <property type="entry name" value="Beta_Casp"/>
</dbReference>
<dbReference type="Pfam" id="PF00753">
    <property type="entry name" value="Lactamase_B"/>
    <property type="match status" value="1"/>
</dbReference>
<evidence type="ECO:0000313" key="4">
    <source>
        <dbReference type="EMBL" id="ANI16742.1"/>
    </source>
</evidence>
<dbReference type="CDD" id="cd16295">
    <property type="entry name" value="TTHA0252-CPSF-like_MBL-fold"/>
    <property type="match status" value="1"/>
</dbReference>
<name>A0A1A9KGT8_9PSED</name>
<evidence type="ECO:0000256" key="1">
    <source>
        <dbReference type="ARBA" id="ARBA00022801"/>
    </source>
</evidence>
<dbReference type="GO" id="GO:0004521">
    <property type="term" value="F:RNA endonuclease activity"/>
    <property type="evidence" value="ECO:0007669"/>
    <property type="project" value="TreeGrafter"/>
</dbReference>
<dbReference type="GO" id="GO:0016787">
    <property type="term" value="F:hydrolase activity"/>
    <property type="evidence" value="ECO:0007669"/>
    <property type="project" value="UniProtKB-KW"/>
</dbReference>
<dbReference type="SMART" id="SM01027">
    <property type="entry name" value="Beta-Casp"/>
    <property type="match status" value="1"/>
</dbReference>
<dbReference type="PANTHER" id="PTHR11203:SF37">
    <property type="entry name" value="INTEGRATOR COMPLEX SUBUNIT 11"/>
    <property type="match status" value="1"/>
</dbReference>
<feature type="domain" description="Metallo-beta-lactamase" evidence="2">
    <location>
        <begin position="14"/>
        <end position="256"/>
    </location>
</feature>
<dbReference type="Proteomes" id="UP000077748">
    <property type="component" value="Chromosome"/>
</dbReference>
<dbReference type="Gene3D" id="3.60.15.10">
    <property type="entry name" value="Ribonuclease Z/Hydroxyacylglutathione hydrolase-like"/>
    <property type="match status" value="1"/>
</dbReference>
<reference evidence="4 5" key="1">
    <citation type="submission" date="2016-05" db="EMBL/GenBank/DDBJ databases">
        <title>Genome Sequence of Pseudomonas citronellolis Strain SJTE-3, an Estrogens and Persistent Organic Pollutants degradation strain.</title>
        <authorList>
            <person name="Liang R."/>
        </authorList>
    </citation>
    <scope>NUCLEOTIDE SEQUENCE [LARGE SCALE GENOMIC DNA]</scope>
    <source>
        <strain evidence="4 5">SJTE-3</strain>
    </source>
</reference>
<organism evidence="4 5">
    <name type="scientific">Pseudomonas citronellolis</name>
    <dbReference type="NCBI Taxonomy" id="53408"/>
    <lineage>
        <taxon>Bacteria</taxon>
        <taxon>Pseudomonadati</taxon>
        <taxon>Pseudomonadota</taxon>
        <taxon>Gammaproteobacteria</taxon>
        <taxon>Pseudomonadales</taxon>
        <taxon>Pseudomonadaceae</taxon>
        <taxon>Pseudomonas</taxon>
    </lineage>
</organism>
<protein>
    <submittedName>
        <fullName evidence="4">MBL fold metallo-hydrolase</fullName>
    </submittedName>
</protein>
<dbReference type="InterPro" id="IPR011108">
    <property type="entry name" value="RMMBL"/>
</dbReference>